<evidence type="ECO:0000256" key="7">
    <source>
        <dbReference type="RuleBase" id="RU363032"/>
    </source>
</evidence>
<feature type="transmembrane region" description="Helical" evidence="7">
    <location>
        <begin position="7"/>
        <end position="25"/>
    </location>
</feature>
<reference evidence="9" key="2">
    <citation type="journal article" date="2021" name="PeerJ">
        <title>Extensive microbial diversity within the chicken gut microbiome revealed by metagenomics and culture.</title>
        <authorList>
            <person name="Gilroy R."/>
            <person name="Ravi A."/>
            <person name="Getino M."/>
            <person name="Pursley I."/>
            <person name="Horton D.L."/>
            <person name="Alikhan N.F."/>
            <person name="Baker D."/>
            <person name="Gharbi K."/>
            <person name="Hall N."/>
            <person name="Watson M."/>
            <person name="Adriaenssens E.M."/>
            <person name="Foster-Nyarko E."/>
            <person name="Jarju S."/>
            <person name="Secka A."/>
            <person name="Antonio M."/>
            <person name="Oren A."/>
            <person name="Chaudhuri R.R."/>
            <person name="La Ragione R."/>
            <person name="Hildebrand F."/>
            <person name="Pallen M.J."/>
        </authorList>
    </citation>
    <scope>NUCLEOTIDE SEQUENCE</scope>
    <source>
        <strain evidence="9">CHK199-13235</strain>
    </source>
</reference>
<feature type="domain" description="ABC transmembrane type-1" evidence="8">
    <location>
        <begin position="57"/>
        <end position="273"/>
    </location>
</feature>
<dbReference type="GO" id="GO:0055085">
    <property type="term" value="P:transmembrane transport"/>
    <property type="evidence" value="ECO:0007669"/>
    <property type="project" value="InterPro"/>
</dbReference>
<sequence>MAIPCVIFFIMFSYVPLFGWLYAFFDYKPAVNLFQCDFVGLKYFKRLFAEPEVWTALRNTLALSFLGMLTSPLSVIFAILLTEFKSVKFQKTIQTVTTFPNFISWIIIYSIALIFFSVDDGALNKVLLSLGWIDQPTNLLANKDAVWPLQTILGIWKGLGFGSIVYFAAISGIDGELYDAASVDGAGRFQKIWHIKVPGVMPTFVVLFLLGIGGILNSGFEQLYVFYNPAVHETIQTLDLYVYKIGIERNSYSFSTAIGITKTLVSLVLLTFANWTAKKVRGNAIL</sequence>
<dbReference type="AlphaFoldDB" id="A0A9D1K232"/>
<dbReference type="PANTHER" id="PTHR43227:SF11">
    <property type="entry name" value="BLL4140 PROTEIN"/>
    <property type="match status" value="1"/>
</dbReference>
<dbReference type="InterPro" id="IPR000515">
    <property type="entry name" value="MetI-like"/>
</dbReference>
<accession>A0A9D1K232</accession>
<reference evidence="9" key="1">
    <citation type="submission" date="2020-10" db="EMBL/GenBank/DDBJ databases">
        <authorList>
            <person name="Gilroy R."/>
        </authorList>
    </citation>
    <scope>NUCLEOTIDE SEQUENCE</scope>
    <source>
        <strain evidence="9">CHK199-13235</strain>
    </source>
</reference>
<evidence type="ECO:0000256" key="3">
    <source>
        <dbReference type="ARBA" id="ARBA00022475"/>
    </source>
</evidence>
<dbReference type="PROSITE" id="PS50928">
    <property type="entry name" value="ABC_TM1"/>
    <property type="match status" value="1"/>
</dbReference>
<dbReference type="InterPro" id="IPR035906">
    <property type="entry name" value="MetI-like_sf"/>
</dbReference>
<feature type="transmembrane region" description="Helical" evidence="7">
    <location>
        <begin position="147"/>
        <end position="169"/>
    </location>
</feature>
<keyword evidence="5 7" id="KW-1133">Transmembrane helix</keyword>
<feature type="transmembrane region" description="Helical" evidence="7">
    <location>
        <begin position="102"/>
        <end position="118"/>
    </location>
</feature>
<organism evidence="9 10">
    <name type="scientific">Candidatus Merdivicinus excrementipullorum</name>
    <dbReference type="NCBI Taxonomy" id="2840867"/>
    <lineage>
        <taxon>Bacteria</taxon>
        <taxon>Bacillati</taxon>
        <taxon>Bacillota</taxon>
        <taxon>Clostridia</taxon>
        <taxon>Eubacteriales</taxon>
        <taxon>Oscillospiraceae</taxon>
        <taxon>Oscillospiraceae incertae sedis</taxon>
        <taxon>Candidatus Merdivicinus</taxon>
    </lineage>
</organism>
<gene>
    <name evidence="9" type="ORF">IAB51_13070</name>
</gene>
<evidence type="ECO:0000256" key="5">
    <source>
        <dbReference type="ARBA" id="ARBA00022989"/>
    </source>
</evidence>
<dbReference type="Gene3D" id="1.10.3720.10">
    <property type="entry name" value="MetI-like"/>
    <property type="match status" value="1"/>
</dbReference>
<evidence type="ECO:0000256" key="4">
    <source>
        <dbReference type="ARBA" id="ARBA00022692"/>
    </source>
</evidence>
<keyword evidence="6 7" id="KW-0472">Membrane</keyword>
<comment type="subcellular location">
    <subcellularLocation>
        <location evidence="1 7">Cell membrane</location>
        <topology evidence="1 7">Multi-pass membrane protein</topology>
    </subcellularLocation>
</comment>
<dbReference type="EMBL" id="DVJP01000084">
    <property type="protein sequence ID" value="HIS77708.1"/>
    <property type="molecule type" value="Genomic_DNA"/>
</dbReference>
<keyword evidence="2 7" id="KW-0813">Transport</keyword>
<comment type="caution">
    <text evidence="9">The sequence shown here is derived from an EMBL/GenBank/DDBJ whole genome shotgun (WGS) entry which is preliminary data.</text>
</comment>
<feature type="transmembrane region" description="Helical" evidence="7">
    <location>
        <begin position="252"/>
        <end position="273"/>
    </location>
</feature>
<protein>
    <submittedName>
        <fullName evidence="9">Sugar ABC transporter permease</fullName>
    </submittedName>
</protein>
<dbReference type="SUPFAM" id="SSF161098">
    <property type="entry name" value="MetI-like"/>
    <property type="match status" value="1"/>
</dbReference>
<evidence type="ECO:0000313" key="9">
    <source>
        <dbReference type="EMBL" id="HIS77708.1"/>
    </source>
</evidence>
<dbReference type="CDD" id="cd06261">
    <property type="entry name" value="TM_PBP2"/>
    <property type="match status" value="1"/>
</dbReference>
<evidence type="ECO:0000256" key="1">
    <source>
        <dbReference type="ARBA" id="ARBA00004651"/>
    </source>
</evidence>
<dbReference type="InterPro" id="IPR050809">
    <property type="entry name" value="UgpAE/MalFG_permease"/>
</dbReference>
<feature type="transmembrane region" description="Helical" evidence="7">
    <location>
        <begin position="61"/>
        <end position="81"/>
    </location>
</feature>
<dbReference type="Proteomes" id="UP000824002">
    <property type="component" value="Unassembled WGS sequence"/>
</dbReference>
<dbReference type="PANTHER" id="PTHR43227">
    <property type="entry name" value="BLL4140 PROTEIN"/>
    <property type="match status" value="1"/>
</dbReference>
<evidence type="ECO:0000259" key="8">
    <source>
        <dbReference type="PROSITE" id="PS50928"/>
    </source>
</evidence>
<name>A0A9D1K232_9FIRM</name>
<keyword evidence="3" id="KW-1003">Cell membrane</keyword>
<feature type="transmembrane region" description="Helical" evidence="7">
    <location>
        <begin position="197"/>
        <end position="216"/>
    </location>
</feature>
<evidence type="ECO:0000256" key="2">
    <source>
        <dbReference type="ARBA" id="ARBA00022448"/>
    </source>
</evidence>
<dbReference type="GO" id="GO:0005886">
    <property type="term" value="C:plasma membrane"/>
    <property type="evidence" value="ECO:0007669"/>
    <property type="project" value="UniProtKB-SubCell"/>
</dbReference>
<proteinExistence type="inferred from homology"/>
<evidence type="ECO:0000313" key="10">
    <source>
        <dbReference type="Proteomes" id="UP000824002"/>
    </source>
</evidence>
<keyword evidence="4 7" id="KW-0812">Transmembrane</keyword>
<evidence type="ECO:0000256" key="6">
    <source>
        <dbReference type="ARBA" id="ARBA00023136"/>
    </source>
</evidence>
<comment type="similarity">
    <text evidence="7">Belongs to the binding-protein-dependent transport system permease family.</text>
</comment>
<dbReference type="Pfam" id="PF00528">
    <property type="entry name" value="BPD_transp_1"/>
    <property type="match status" value="1"/>
</dbReference>